<evidence type="ECO:0000256" key="1">
    <source>
        <dbReference type="SAM" id="Phobius"/>
    </source>
</evidence>
<keyword evidence="1" id="KW-0472">Membrane</keyword>
<name>A0A1G7MXH6_9RHOB</name>
<evidence type="ECO:0000313" key="2">
    <source>
        <dbReference type="EMBL" id="SDF66387.1"/>
    </source>
</evidence>
<keyword evidence="1" id="KW-0812">Transmembrane</keyword>
<dbReference type="Proteomes" id="UP000182284">
    <property type="component" value="Unassembled WGS sequence"/>
</dbReference>
<gene>
    <name evidence="2" type="ORF">SAMN04488117_10679</name>
</gene>
<dbReference type="RefSeq" id="WP_074645143.1">
    <property type="nucleotide sequence ID" value="NZ_FNBL01000006.1"/>
</dbReference>
<dbReference type="EMBL" id="FNBL01000006">
    <property type="protein sequence ID" value="SDF66387.1"/>
    <property type="molecule type" value="Genomic_DNA"/>
</dbReference>
<keyword evidence="1" id="KW-1133">Transmembrane helix</keyword>
<sequence length="57" mass="6225">MRFLILLIALIPVSGFAEAFDRPIPQAQSATAELWFFLATLALIAALIAVARVVARR</sequence>
<protein>
    <recommendedName>
        <fullName evidence="4">Protein NnrT</fullName>
    </recommendedName>
</protein>
<accession>A0A1G7MXH6</accession>
<reference evidence="2 3" key="1">
    <citation type="submission" date="2016-10" db="EMBL/GenBank/DDBJ databases">
        <authorList>
            <person name="de Groot N.N."/>
        </authorList>
    </citation>
    <scope>NUCLEOTIDE SEQUENCE [LARGE SCALE GENOMIC DNA]</scope>
    <source>
        <strain evidence="2 3">DSM 27375</strain>
    </source>
</reference>
<dbReference type="AlphaFoldDB" id="A0A1G7MXH6"/>
<proteinExistence type="predicted"/>
<feature type="transmembrane region" description="Helical" evidence="1">
    <location>
        <begin position="35"/>
        <end position="55"/>
    </location>
</feature>
<evidence type="ECO:0008006" key="4">
    <source>
        <dbReference type="Google" id="ProtNLM"/>
    </source>
</evidence>
<dbReference type="OrthoDB" id="7876754at2"/>
<evidence type="ECO:0000313" key="3">
    <source>
        <dbReference type="Proteomes" id="UP000182284"/>
    </source>
</evidence>
<organism evidence="2 3">
    <name type="scientific">Celeribacter baekdonensis</name>
    <dbReference type="NCBI Taxonomy" id="875171"/>
    <lineage>
        <taxon>Bacteria</taxon>
        <taxon>Pseudomonadati</taxon>
        <taxon>Pseudomonadota</taxon>
        <taxon>Alphaproteobacteria</taxon>
        <taxon>Rhodobacterales</taxon>
        <taxon>Roseobacteraceae</taxon>
        <taxon>Celeribacter</taxon>
    </lineage>
</organism>